<dbReference type="AlphaFoldDB" id="A0A2S1LMY2"/>
<protein>
    <submittedName>
        <fullName evidence="2">Uncharacterized protein</fullName>
    </submittedName>
</protein>
<dbReference type="EMBL" id="CP020919">
    <property type="protein sequence ID" value="AWG25112.1"/>
    <property type="molecule type" value="Genomic_DNA"/>
</dbReference>
<evidence type="ECO:0000256" key="1">
    <source>
        <dbReference type="SAM" id="Phobius"/>
    </source>
</evidence>
<dbReference type="RefSeq" id="WP_108736716.1">
    <property type="nucleotide sequence ID" value="NZ_CP020919.1"/>
</dbReference>
<evidence type="ECO:0000313" key="3">
    <source>
        <dbReference type="Proteomes" id="UP000244677"/>
    </source>
</evidence>
<dbReference type="KEGG" id="fki:FK004_07625"/>
<sequence>MKFLQYVYFFYLILAVLFLYDGISKLNAPGTGTPVISFLFAAAAVFMFFFRRRHTRKFQQRDK</sequence>
<evidence type="ECO:0000313" key="2">
    <source>
        <dbReference type="EMBL" id="AWG25112.1"/>
    </source>
</evidence>
<name>A0A2S1LMY2_9FLAO</name>
<proteinExistence type="predicted"/>
<gene>
    <name evidence="2" type="ORF">FK004_07625</name>
</gene>
<organism evidence="2 3">
    <name type="scientific">Flavobacterium kingsejongi</name>
    <dbReference type="NCBI Taxonomy" id="1678728"/>
    <lineage>
        <taxon>Bacteria</taxon>
        <taxon>Pseudomonadati</taxon>
        <taxon>Bacteroidota</taxon>
        <taxon>Flavobacteriia</taxon>
        <taxon>Flavobacteriales</taxon>
        <taxon>Flavobacteriaceae</taxon>
        <taxon>Flavobacterium</taxon>
    </lineage>
</organism>
<feature type="transmembrane region" description="Helical" evidence="1">
    <location>
        <begin position="35"/>
        <end position="51"/>
    </location>
</feature>
<dbReference type="OrthoDB" id="1151040at2"/>
<keyword evidence="1" id="KW-0472">Membrane</keyword>
<reference evidence="2 3" key="1">
    <citation type="submission" date="2017-04" db="EMBL/GenBank/DDBJ databases">
        <title>Complete genome sequence of Flavobacterium kingsejong AJ004.</title>
        <authorList>
            <person name="Lee P.C."/>
        </authorList>
    </citation>
    <scope>NUCLEOTIDE SEQUENCE [LARGE SCALE GENOMIC DNA]</scope>
    <source>
        <strain evidence="2 3">AJ004</strain>
    </source>
</reference>
<keyword evidence="1" id="KW-0812">Transmembrane</keyword>
<keyword evidence="1" id="KW-1133">Transmembrane helix</keyword>
<keyword evidence="3" id="KW-1185">Reference proteome</keyword>
<accession>A0A2S1LMY2</accession>
<dbReference type="Proteomes" id="UP000244677">
    <property type="component" value="Chromosome"/>
</dbReference>
<feature type="transmembrane region" description="Helical" evidence="1">
    <location>
        <begin position="7"/>
        <end position="23"/>
    </location>
</feature>